<dbReference type="PANTHER" id="PTHR38448">
    <property type="entry name" value="REGULATORY PROTEIN YLBF-RELATED"/>
    <property type="match status" value="1"/>
</dbReference>
<evidence type="ECO:0000313" key="1">
    <source>
        <dbReference type="EMBL" id="RBT67253.1"/>
    </source>
</evidence>
<dbReference type="PANTHER" id="PTHR38448:SF1">
    <property type="entry name" value="YLBF FAMILY REGULATOR"/>
    <property type="match status" value="1"/>
</dbReference>
<evidence type="ECO:0000313" key="2">
    <source>
        <dbReference type="EMBL" id="VTQ58508.1"/>
    </source>
</evidence>
<accession>A0A1V8XAX2</accession>
<dbReference type="InterPro" id="IPR023378">
    <property type="entry name" value="YheA/YmcA-like_dom_sf"/>
</dbReference>
<dbReference type="PIRSF" id="PIRSF021287">
    <property type="entry name" value="Biofilm_formation_YmcA"/>
    <property type="match status" value="1"/>
</dbReference>
<dbReference type="EMBL" id="LESJ01000006">
    <property type="protein sequence ID" value="RBT67253.1"/>
    <property type="molecule type" value="Genomic_DNA"/>
</dbReference>
<organism evidence="1 3">
    <name type="scientific">Enterococcus hirae</name>
    <dbReference type="NCBI Taxonomy" id="1354"/>
    <lineage>
        <taxon>Bacteria</taxon>
        <taxon>Bacillati</taxon>
        <taxon>Bacillota</taxon>
        <taxon>Bacilli</taxon>
        <taxon>Lactobacillales</taxon>
        <taxon>Enterococcaceae</taxon>
        <taxon>Enterococcus</taxon>
    </lineage>
</organism>
<proteinExistence type="predicted"/>
<gene>
    <name evidence="2" type="primary">ymcA</name>
    <name evidence="1" type="ORF">EB03_02017</name>
    <name evidence="2" type="ORF">NCTC12204_00141</name>
</gene>
<dbReference type="InterPro" id="IPR010368">
    <property type="entry name" value="Com_YlbF"/>
</dbReference>
<sequence length="124" mass="14646">MHKEPNIQREADKLAQLLSEHETIIRYHELERKVQTSSYLEKLTEDIKSAQKEAANYAYYGKRIAEKEANGRVEQLTKQFDQHPIVVAYRKQLLEANDLLHHLTKMLQDEINNWIEEEDNASKN</sequence>
<name>A0A1V8XAX2_ENTHR</name>
<dbReference type="AlphaFoldDB" id="A0A1V8XAX2"/>
<protein>
    <submittedName>
        <fullName evidence="2">Predicted membrane protein</fullName>
    </submittedName>
</protein>
<dbReference type="EMBL" id="CABEEP010000001">
    <property type="protein sequence ID" value="VTQ58508.1"/>
    <property type="molecule type" value="Genomic_DNA"/>
</dbReference>
<evidence type="ECO:0000313" key="3">
    <source>
        <dbReference type="Proteomes" id="UP000253498"/>
    </source>
</evidence>
<comment type="caution">
    <text evidence="1">The sequence shown here is derived from an EMBL/GenBank/DDBJ whole genome shotgun (WGS) entry which is preliminary data.</text>
</comment>
<reference evidence="1 3" key="1">
    <citation type="submission" date="2015-06" db="EMBL/GenBank/DDBJ databases">
        <title>The Genome Sequence of Enterococcus hirae 88EA1.</title>
        <authorList>
            <consortium name="The Broad Institute Genomics Platform"/>
            <consortium name="The Broad Institute Genome Sequencing Center for Infectious Disease"/>
            <person name="Earl A.M."/>
            <person name="Van Tyne D."/>
            <person name="Lebreton F."/>
            <person name="Saavedra J.T."/>
            <person name="Gilmore M.S."/>
            <person name="Manson McGuire A."/>
            <person name="Clock S."/>
            <person name="Crupain M."/>
            <person name="Rangan U."/>
            <person name="Young S."/>
            <person name="Abouelleil A."/>
            <person name="Cao P."/>
            <person name="Chapman S.B."/>
            <person name="Griggs A."/>
            <person name="Priest M."/>
            <person name="Shea T."/>
            <person name="Wortman J."/>
            <person name="Nusbaum C."/>
            <person name="Birren B."/>
        </authorList>
    </citation>
    <scope>NUCLEOTIDE SEQUENCE [LARGE SCALE GENOMIC DNA]</scope>
    <source>
        <strain evidence="1 3">88EA1</strain>
    </source>
</reference>
<reference evidence="2 4" key="2">
    <citation type="submission" date="2019-05" db="EMBL/GenBank/DDBJ databases">
        <authorList>
            <consortium name="Pathogen Informatics"/>
        </authorList>
    </citation>
    <scope>NUCLEOTIDE SEQUENCE [LARGE SCALE GENOMIC DNA]</scope>
    <source>
        <strain evidence="2 4">NCTC12204</strain>
    </source>
</reference>
<dbReference type="Pfam" id="PF06133">
    <property type="entry name" value="Com_YlbF"/>
    <property type="match status" value="1"/>
</dbReference>
<dbReference type="RefSeq" id="WP_010736830.1">
    <property type="nucleotide sequence ID" value="NZ_AP027299.1"/>
</dbReference>
<evidence type="ECO:0000313" key="4">
    <source>
        <dbReference type="Proteomes" id="UP000352698"/>
    </source>
</evidence>
<dbReference type="InterPro" id="IPR052767">
    <property type="entry name" value="Bact_com_dev_regulator"/>
</dbReference>
<dbReference type="GeneID" id="56786132"/>
<dbReference type="Gene3D" id="1.20.1500.10">
    <property type="entry name" value="YheA/YmcA-like"/>
    <property type="match status" value="1"/>
</dbReference>
<dbReference type="InterPro" id="IPR016783">
    <property type="entry name" value="Biofilm_formation_YmcA"/>
</dbReference>
<dbReference type="STRING" id="1354.A6P53_00720"/>
<dbReference type="Proteomes" id="UP000352698">
    <property type="component" value="Unassembled WGS sequence"/>
</dbReference>
<dbReference type="SUPFAM" id="SSF158622">
    <property type="entry name" value="YheA/YmcA-like"/>
    <property type="match status" value="1"/>
</dbReference>
<dbReference type="Proteomes" id="UP000253498">
    <property type="component" value="Unassembled WGS sequence"/>
</dbReference>